<proteinExistence type="predicted"/>
<reference evidence="2 3" key="1">
    <citation type="journal article" date="2019" name="Environ. Microbiol.">
        <title>Species interactions and distinct microbial communities in high Arctic permafrost affected cryosols are associated with the CH4 and CO2 gas fluxes.</title>
        <authorList>
            <person name="Altshuler I."/>
            <person name="Hamel J."/>
            <person name="Turney S."/>
            <person name="Magnuson E."/>
            <person name="Levesque R."/>
            <person name="Greer C."/>
            <person name="Whyte L.G."/>
        </authorList>
    </citation>
    <scope>NUCLEOTIDE SEQUENCE [LARGE SCALE GENOMIC DNA]</scope>
    <source>
        <strain evidence="2 3">S5.1</strain>
    </source>
</reference>
<name>A0A502BWW2_9SPHN</name>
<evidence type="ECO:0000313" key="2">
    <source>
        <dbReference type="EMBL" id="TPG04339.1"/>
    </source>
</evidence>
<feature type="transmembrane region" description="Helical" evidence="1">
    <location>
        <begin position="181"/>
        <end position="199"/>
    </location>
</feature>
<dbReference type="OrthoDB" id="648493at2"/>
<feature type="transmembrane region" description="Helical" evidence="1">
    <location>
        <begin position="126"/>
        <end position="143"/>
    </location>
</feature>
<comment type="caution">
    <text evidence="2">The sequence shown here is derived from an EMBL/GenBank/DDBJ whole genome shotgun (WGS) entry which is preliminary data.</text>
</comment>
<gene>
    <name evidence="2" type="ORF">EAH84_15485</name>
</gene>
<feature type="transmembrane region" description="Helical" evidence="1">
    <location>
        <begin position="26"/>
        <end position="46"/>
    </location>
</feature>
<feature type="transmembrane region" description="Helical" evidence="1">
    <location>
        <begin position="58"/>
        <end position="81"/>
    </location>
</feature>
<protein>
    <submittedName>
        <fullName evidence="2">Uncharacterized protein</fullName>
    </submittedName>
</protein>
<organism evidence="2 3">
    <name type="scientific">Sphingomonas oligophenolica</name>
    <dbReference type="NCBI Taxonomy" id="301154"/>
    <lineage>
        <taxon>Bacteria</taxon>
        <taxon>Pseudomonadati</taxon>
        <taxon>Pseudomonadota</taxon>
        <taxon>Alphaproteobacteria</taxon>
        <taxon>Sphingomonadales</taxon>
        <taxon>Sphingomonadaceae</taxon>
        <taxon>Sphingomonas</taxon>
    </lineage>
</organism>
<dbReference type="Proteomes" id="UP000318413">
    <property type="component" value="Unassembled WGS sequence"/>
</dbReference>
<sequence length="238" mass="26019">MALTVVAGFSFQLAMGRSTFASPLRVHVHALAFMGWVTIFLLQTYFATRGPLWLHRKLGWVAAAWVFLMLGAAMTVIVVSARNGTIPFFFQPQLLMIGDPANLLAFVVLTYAAILMRHRTDWHARLHLGAMALLTAPAFGRLLPLPLLIPWAFEAAGVATLIFPVAGMIRDRRVLGRVHPAWFVTVAAFFTYTAVYEAITYSPLGDYLYARVTAGSHGAQVPGLVFPAPPTGPLITGR</sequence>
<keyword evidence="1" id="KW-1133">Transmembrane helix</keyword>
<evidence type="ECO:0000313" key="3">
    <source>
        <dbReference type="Proteomes" id="UP000318413"/>
    </source>
</evidence>
<keyword evidence="1" id="KW-0812">Transmembrane</keyword>
<feature type="transmembrane region" description="Helical" evidence="1">
    <location>
        <begin position="149"/>
        <end position="169"/>
    </location>
</feature>
<keyword evidence="1" id="KW-0472">Membrane</keyword>
<dbReference type="EMBL" id="RCZK01000033">
    <property type="protein sequence ID" value="TPG04339.1"/>
    <property type="molecule type" value="Genomic_DNA"/>
</dbReference>
<feature type="transmembrane region" description="Helical" evidence="1">
    <location>
        <begin position="93"/>
        <end position="114"/>
    </location>
</feature>
<evidence type="ECO:0000256" key="1">
    <source>
        <dbReference type="SAM" id="Phobius"/>
    </source>
</evidence>
<keyword evidence="3" id="KW-1185">Reference proteome</keyword>
<accession>A0A502BWW2</accession>
<dbReference type="AlphaFoldDB" id="A0A502BWW2"/>